<evidence type="ECO:0000256" key="3">
    <source>
        <dbReference type="ARBA" id="ARBA00022801"/>
    </source>
</evidence>
<dbReference type="CAZy" id="GH43">
    <property type="family name" value="Glycoside Hydrolase Family 43"/>
</dbReference>
<dbReference type="STRING" id="452637.Oter_3903"/>
<keyword evidence="5 8" id="KW-0326">Glycosidase</keyword>
<dbReference type="HOGENOM" id="CLU_009397_4_0_0"/>
<keyword evidence="3 8" id="KW-0378">Hydrolase</keyword>
<dbReference type="InterPro" id="IPR023296">
    <property type="entry name" value="Glyco_hydro_beta-prop_sf"/>
</dbReference>
<protein>
    <submittedName>
        <fullName evidence="9">Glycoside hydrolase family 43</fullName>
    </submittedName>
</protein>
<keyword evidence="2" id="KW-0624">Polysaccharide degradation</keyword>
<accession>B1ZZA2</accession>
<dbReference type="Proteomes" id="UP000007013">
    <property type="component" value="Chromosome"/>
</dbReference>
<evidence type="ECO:0000256" key="7">
    <source>
        <dbReference type="PIRSR" id="PIRSR606710-2"/>
    </source>
</evidence>
<keyword evidence="10" id="KW-1185">Reference proteome</keyword>
<dbReference type="Pfam" id="PF04616">
    <property type="entry name" value="Glyco_hydro_43"/>
    <property type="match status" value="1"/>
</dbReference>
<comment type="similarity">
    <text evidence="1 8">Belongs to the glycosyl hydrolase 43 family.</text>
</comment>
<evidence type="ECO:0000256" key="2">
    <source>
        <dbReference type="ARBA" id="ARBA00022651"/>
    </source>
</evidence>
<dbReference type="SUPFAM" id="SSF75005">
    <property type="entry name" value="Arabinanase/levansucrase/invertase"/>
    <property type="match status" value="1"/>
</dbReference>
<keyword evidence="2" id="KW-0858">Xylan degradation</keyword>
<evidence type="ECO:0000256" key="1">
    <source>
        <dbReference type="ARBA" id="ARBA00009865"/>
    </source>
</evidence>
<evidence type="ECO:0000313" key="10">
    <source>
        <dbReference type="Proteomes" id="UP000007013"/>
    </source>
</evidence>
<sequence length="340" mass="37824">MLRPRLRESRGEGACAGMSALPLTYQNPVWPGYFADPFVLRTGDEYFAYGTGSDAGDGRQSDGRVFPVLRSRDLVNWTLVGGALEPLTSTKPVAYWAPEVAERDGRFYLYYAADMRLRVAVAEHPAGPFRDAGRDLFPDEPFSIDASPFRDPRDGRWYLFFAKDYFDERVGTGTAVVPLGDDMLSIAGPAQVVVRATSDWQIFQRQRRWYDRVWEAWHTVEGPFVVPHAGRYYCFYSGGRWETADYGVSYAVADHPLGPWCDEWSHSGPAVLRGVPGQVLGPGHNSVVHGPDGESQWVVYHAWDAAQTARRLCIDPLVFTPDGPRCLGPTTSPQKVGGAK</sequence>
<dbReference type="InterPro" id="IPR052176">
    <property type="entry name" value="Glycosyl_Hydrlase_43_Enz"/>
</dbReference>
<evidence type="ECO:0000256" key="5">
    <source>
        <dbReference type="ARBA" id="ARBA00023295"/>
    </source>
</evidence>
<dbReference type="RefSeq" id="WP_012376706.1">
    <property type="nucleotide sequence ID" value="NC_010571.1"/>
</dbReference>
<name>B1ZZA2_OPITP</name>
<dbReference type="eggNOG" id="COG3507">
    <property type="taxonomic scope" value="Bacteria"/>
</dbReference>
<organism evidence="9 10">
    <name type="scientific">Opitutus terrae (strain DSM 11246 / JCM 15787 / PB90-1)</name>
    <dbReference type="NCBI Taxonomy" id="452637"/>
    <lineage>
        <taxon>Bacteria</taxon>
        <taxon>Pseudomonadati</taxon>
        <taxon>Verrucomicrobiota</taxon>
        <taxon>Opitutia</taxon>
        <taxon>Opitutales</taxon>
        <taxon>Opitutaceae</taxon>
        <taxon>Opitutus</taxon>
    </lineage>
</organism>
<feature type="active site" description="Proton donor" evidence="6">
    <location>
        <position position="221"/>
    </location>
</feature>
<evidence type="ECO:0000256" key="6">
    <source>
        <dbReference type="PIRSR" id="PIRSR606710-1"/>
    </source>
</evidence>
<dbReference type="CDD" id="cd08991">
    <property type="entry name" value="GH43_HoAraf43-like"/>
    <property type="match status" value="1"/>
</dbReference>
<evidence type="ECO:0000256" key="8">
    <source>
        <dbReference type="RuleBase" id="RU361187"/>
    </source>
</evidence>
<dbReference type="PANTHER" id="PTHR43772:SF2">
    <property type="entry name" value="PUTATIVE (AFU_ORTHOLOGUE AFUA_2G04480)-RELATED"/>
    <property type="match status" value="1"/>
</dbReference>
<dbReference type="GO" id="GO:0004553">
    <property type="term" value="F:hydrolase activity, hydrolyzing O-glycosyl compounds"/>
    <property type="evidence" value="ECO:0007669"/>
    <property type="project" value="InterPro"/>
</dbReference>
<proteinExistence type="inferred from homology"/>
<reference evidence="9 10" key="1">
    <citation type="journal article" date="2011" name="J. Bacteriol.">
        <title>Genome sequence of the verrucomicrobium Opitutus terrae PB90-1, an abundant inhabitant of rice paddy soil ecosystems.</title>
        <authorList>
            <person name="van Passel M.W."/>
            <person name="Kant R."/>
            <person name="Palva A."/>
            <person name="Copeland A."/>
            <person name="Lucas S."/>
            <person name="Lapidus A."/>
            <person name="Glavina del Rio T."/>
            <person name="Pitluck S."/>
            <person name="Goltsman E."/>
            <person name="Clum A."/>
            <person name="Sun H."/>
            <person name="Schmutz J."/>
            <person name="Larimer F.W."/>
            <person name="Land M.L."/>
            <person name="Hauser L."/>
            <person name="Kyrpides N."/>
            <person name="Mikhailova N."/>
            <person name="Richardson P.P."/>
            <person name="Janssen P.H."/>
            <person name="de Vos W.M."/>
            <person name="Smidt H."/>
        </authorList>
    </citation>
    <scope>NUCLEOTIDE SEQUENCE [LARGE SCALE GENOMIC DNA]</scope>
    <source>
        <strain evidence="10">DSM 11246 / JCM 15787 / PB90-1</strain>
    </source>
</reference>
<dbReference type="AlphaFoldDB" id="B1ZZA2"/>
<dbReference type="InterPro" id="IPR006710">
    <property type="entry name" value="Glyco_hydro_43"/>
</dbReference>
<keyword evidence="4" id="KW-0119">Carbohydrate metabolism</keyword>
<dbReference type="OrthoDB" id="9801455at2"/>
<dbReference type="KEGG" id="ote:Oter_3903"/>
<dbReference type="Gene3D" id="2.115.10.20">
    <property type="entry name" value="Glycosyl hydrolase domain, family 43"/>
    <property type="match status" value="1"/>
</dbReference>
<dbReference type="EMBL" id="CP001032">
    <property type="protein sequence ID" value="ACB77177.1"/>
    <property type="molecule type" value="Genomic_DNA"/>
</dbReference>
<feature type="site" description="Important for catalytic activity, responsible for pKa modulation of the active site Glu and correct orientation of both the proton donor and substrate" evidence="7">
    <location>
        <position position="145"/>
    </location>
</feature>
<dbReference type="GO" id="GO:0045493">
    <property type="term" value="P:xylan catabolic process"/>
    <property type="evidence" value="ECO:0007669"/>
    <property type="project" value="UniProtKB-KW"/>
</dbReference>
<gene>
    <name evidence="9" type="ordered locus">Oter_3903</name>
</gene>
<evidence type="ECO:0000313" key="9">
    <source>
        <dbReference type="EMBL" id="ACB77177.1"/>
    </source>
</evidence>
<dbReference type="PANTHER" id="PTHR43772">
    <property type="entry name" value="ENDO-1,4-BETA-XYLANASE"/>
    <property type="match status" value="1"/>
</dbReference>
<feature type="active site" description="Proton acceptor" evidence="6">
    <location>
        <position position="36"/>
    </location>
</feature>
<evidence type="ECO:0000256" key="4">
    <source>
        <dbReference type="ARBA" id="ARBA00023277"/>
    </source>
</evidence>